<dbReference type="AlphaFoldDB" id="A0A1B7T8G4"/>
<reference evidence="2" key="1">
    <citation type="journal article" date="2016" name="Proc. Natl. Acad. Sci. U.S.A.">
        <title>Comparative genomics of biotechnologically important yeasts.</title>
        <authorList>
            <person name="Riley R."/>
            <person name="Haridas S."/>
            <person name="Wolfe K.H."/>
            <person name="Lopes M.R."/>
            <person name="Hittinger C.T."/>
            <person name="Goeker M."/>
            <person name="Salamov A.A."/>
            <person name="Wisecaver J.H."/>
            <person name="Long T.M."/>
            <person name="Calvey C.H."/>
            <person name="Aerts A.L."/>
            <person name="Barry K.W."/>
            <person name="Choi C."/>
            <person name="Clum A."/>
            <person name="Coughlan A.Y."/>
            <person name="Deshpande S."/>
            <person name="Douglass A.P."/>
            <person name="Hanson S.J."/>
            <person name="Klenk H.-P."/>
            <person name="LaButti K.M."/>
            <person name="Lapidus A."/>
            <person name="Lindquist E.A."/>
            <person name="Lipzen A.M."/>
            <person name="Meier-Kolthoff J.P."/>
            <person name="Ohm R.A."/>
            <person name="Otillar R.P."/>
            <person name="Pangilinan J.L."/>
            <person name="Peng Y."/>
            <person name="Rokas A."/>
            <person name="Rosa C.A."/>
            <person name="Scheuner C."/>
            <person name="Sibirny A.A."/>
            <person name="Slot J.C."/>
            <person name="Stielow J.B."/>
            <person name="Sun H."/>
            <person name="Kurtzman C.P."/>
            <person name="Blackwell M."/>
            <person name="Grigoriev I.V."/>
            <person name="Jeffries T.W."/>
        </authorList>
    </citation>
    <scope>NUCLEOTIDE SEQUENCE [LARGE SCALE GENOMIC DNA]</scope>
    <source>
        <strain evidence="2">NRRL Y-1626</strain>
    </source>
</reference>
<comment type="caution">
    <text evidence="1">The sequence shown here is derived from an EMBL/GenBank/DDBJ whole genome shotgun (WGS) entry which is preliminary data.</text>
</comment>
<dbReference type="OrthoDB" id="338854at2759"/>
<gene>
    <name evidence="1" type="ORF">HANVADRAFT_4175</name>
</gene>
<dbReference type="InterPro" id="IPR009348">
    <property type="entry name" value="NPR2-like"/>
</dbReference>
<dbReference type="Proteomes" id="UP000092321">
    <property type="component" value="Unassembled WGS sequence"/>
</dbReference>
<keyword evidence="2" id="KW-1185">Reference proteome</keyword>
<sequence>MIGDSYFDDNSHFTSNENIDPIHTILYTQFHPLEGPKLIFEFPPNNLKDNNINFQDIQNYIIPKPQL</sequence>
<dbReference type="EMBL" id="LXPE01000288">
    <property type="protein sequence ID" value="OBA25015.1"/>
    <property type="molecule type" value="Genomic_DNA"/>
</dbReference>
<organism evidence="1 2">
    <name type="scientific">Hanseniaspora valbyensis NRRL Y-1626</name>
    <dbReference type="NCBI Taxonomy" id="766949"/>
    <lineage>
        <taxon>Eukaryota</taxon>
        <taxon>Fungi</taxon>
        <taxon>Dikarya</taxon>
        <taxon>Ascomycota</taxon>
        <taxon>Saccharomycotina</taxon>
        <taxon>Saccharomycetes</taxon>
        <taxon>Saccharomycodales</taxon>
        <taxon>Saccharomycodaceae</taxon>
        <taxon>Hanseniaspora</taxon>
    </lineage>
</organism>
<name>A0A1B7T8G4_9ASCO</name>
<protein>
    <submittedName>
        <fullName evidence="1">Uncharacterized protein</fullName>
    </submittedName>
</protein>
<evidence type="ECO:0000313" key="1">
    <source>
        <dbReference type="EMBL" id="OBA25015.1"/>
    </source>
</evidence>
<proteinExistence type="predicted"/>
<accession>A0A1B7T8G4</accession>
<evidence type="ECO:0000313" key="2">
    <source>
        <dbReference type="Proteomes" id="UP000092321"/>
    </source>
</evidence>
<dbReference type="Pfam" id="PF06218">
    <property type="entry name" value="NPR2"/>
    <property type="match status" value="1"/>
</dbReference>
<feature type="non-terminal residue" evidence="1">
    <location>
        <position position="67"/>
    </location>
</feature>